<keyword evidence="9" id="KW-0812">Transmembrane</keyword>
<proteinExistence type="inferred from homology"/>
<evidence type="ECO:0000313" key="10">
    <source>
        <dbReference type="EMBL" id="TRM61697.1"/>
    </source>
</evidence>
<dbReference type="CDD" id="cd11065">
    <property type="entry name" value="CYP64-like"/>
    <property type="match status" value="1"/>
</dbReference>
<comment type="cofactor">
    <cofactor evidence="1">
        <name>heme</name>
        <dbReference type="ChEBI" id="CHEBI:30413"/>
    </cofactor>
</comment>
<gene>
    <name evidence="10" type="ORF">BD626DRAFT_500200</name>
</gene>
<sequence length="522" mass="58848">MSLSSRLCDSMVLKWAAANPVLAGLDGLVATLMLISLSALYVRKRSRNPDSLPYPPGPKPSRIPFLGNVPDMPSSEEWHTFTEWGRQYGPLVMISILGKKMCIINTAKAATELLDNRSSIYSDRPAMPMVWTCLQPYTPAYRNARKLFHFGFNIHTSDSYIPIQMREMTISLAKLLKRPEDFDDILRTTTATVIMKIAFGYEPKENDEFVRIAEDAQLAMVSAARPGAYLVDILPILKYVPEWMPGAGFRRVARKGYELAQELQEKPWAWAEQQLAEGTARPSFFTALIAAKGSFLPKDLAEEEIMMKKACAVMYATAADTILASKLNFVLAMLHAPETQKKAQEELDNVVGNQRLVCFADRMELPYIDAVVKETYRWEQVIPLGVPHRVTQDDVCTTMIANQWGIAHDEDMYPDAMTFRPERFLGVPDAKEGGPRNPNTIAFGWVRRFMAENQLWLQVAMFLQCFSIEPSMDDYGIPVIPPRIYTSGMASRPVPFTCEIRPRSVEVSSLIDQNVAYYEGGE</sequence>
<evidence type="ECO:0000256" key="5">
    <source>
        <dbReference type="ARBA" id="ARBA00022723"/>
    </source>
</evidence>
<evidence type="ECO:0000256" key="8">
    <source>
        <dbReference type="ARBA" id="ARBA00023033"/>
    </source>
</evidence>
<protein>
    <submittedName>
        <fullName evidence="10">Cytochrome P450</fullName>
    </submittedName>
</protein>
<keyword evidence="8" id="KW-0503">Monooxygenase</keyword>
<evidence type="ECO:0000256" key="2">
    <source>
        <dbReference type="ARBA" id="ARBA00005179"/>
    </source>
</evidence>
<dbReference type="Gene3D" id="1.10.630.10">
    <property type="entry name" value="Cytochrome P450"/>
    <property type="match status" value="1"/>
</dbReference>
<evidence type="ECO:0000256" key="1">
    <source>
        <dbReference type="ARBA" id="ARBA00001971"/>
    </source>
</evidence>
<dbReference type="Pfam" id="PF00067">
    <property type="entry name" value="p450"/>
    <property type="match status" value="1"/>
</dbReference>
<keyword evidence="5" id="KW-0479">Metal-binding</keyword>
<organism evidence="10 11">
    <name type="scientific">Schizophyllum amplum</name>
    <dbReference type="NCBI Taxonomy" id="97359"/>
    <lineage>
        <taxon>Eukaryota</taxon>
        <taxon>Fungi</taxon>
        <taxon>Dikarya</taxon>
        <taxon>Basidiomycota</taxon>
        <taxon>Agaricomycotina</taxon>
        <taxon>Agaricomycetes</taxon>
        <taxon>Agaricomycetidae</taxon>
        <taxon>Agaricales</taxon>
        <taxon>Schizophyllaceae</taxon>
        <taxon>Schizophyllum</taxon>
    </lineage>
</organism>
<dbReference type="GO" id="GO:0005506">
    <property type="term" value="F:iron ion binding"/>
    <property type="evidence" value="ECO:0007669"/>
    <property type="project" value="InterPro"/>
</dbReference>
<keyword evidence="9" id="KW-0472">Membrane</keyword>
<accession>A0A550CA69</accession>
<comment type="caution">
    <text evidence="10">The sequence shown here is derived from an EMBL/GenBank/DDBJ whole genome shotgun (WGS) entry which is preliminary data.</text>
</comment>
<evidence type="ECO:0000256" key="7">
    <source>
        <dbReference type="ARBA" id="ARBA00023004"/>
    </source>
</evidence>
<keyword evidence="9" id="KW-1133">Transmembrane helix</keyword>
<evidence type="ECO:0000256" key="3">
    <source>
        <dbReference type="ARBA" id="ARBA00010617"/>
    </source>
</evidence>
<dbReference type="InterPro" id="IPR001128">
    <property type="entry name" value="Cyt_P450"/>
</dbReference>
<reference evidence="10 11" key="1">
    <citation type="journal article" date="2019" name="New Phytol.">
        <title>Comparative genomics reveals unique wood-decay strategies and fruiting body development in the Schizophyllaceae.</title>
        <authorList>
            <person name="Almasi E."/>
            <person name="Sahu N."/>
            <person name="Krizsan K."/>
            <person name="Balint B."/>
            <person name="Kovacs G.M."/>
            <person name="Kiss B."/>
            <person name="Cseklye J."/>
            <person name="Drula E."/>
            <person name="Henrissat B."/>
            <person name="Nagy I."/>
            <person name="Chovatia M."/>
            <person name="Adam C."/>
            <person name="LaButti K."/>
            <person name="Lipzen A."/>
            <person name="Riley R."/>
            <person name="Grigoriev I.V."/>
            <person name="Nagy L.G."/>
        </authorList>
    </citation>
    <scope>NUCLEOTIDE SEQUENCE [LARGE SCALE GENOMIC DNA]</scope>
    <source>
        <strain evidence="10 11">NL-1724</strain>
    </source>
</reference>
<dbReference type="SUPFAM" id="SSF48264">
    <property type="entry name" value="Cytochrome P450"/>
    <property type="match status" value="1"/>
</dbReference>
<feature type="transmembrane region" description="Helical" evidence="9">
    <location>
        <begin position="20"/>
        <end position="42"/>
    </location>
</feature>
<evidence type="ECO:0000313" key="11">
    <source>
        <dbReference type="Proteomes" id="UP000320762"/>
    </source>
</evidence>
<dbReference type="Proteomes" id="UP000320762">
    <property type="component" value="Unassembled WGS sequence"/>
</dbReference>
<comment type="pathway">
    <text evidence="2">Secondary metabolite biosynthesis.</text>
</comment>
<dbReference type="PRINTS" id="PR00463">
    <property type="entry name" value="EP450I"/>
</dbReference>
<name>A0A550CA69_9AGAR</name>
<keyword evidence="6" id="KW-0560">Oxidoreductase</keyword>
<dbReference type="AlphaFoldDB" id="A0A550CA69"/>
<dbReference type="PANTHER" id="PTHR46300">
    <property type="entry name" value="P450, PUTATIVE (EUROFUNG)-RELATED-RELATED"/>
    <property type="match status" value="1"/>
</dbReference>
<dbReference type="GO" id="GO:0016705">
    <property type="term" value="F:oxidoreductase activity, acting on paired donors, with incorporation or reduction of molecular oxygen"/>
    <property type="evidence" value="ECO:0007669"/>
    <property type="project" value="InterPro"/>
</dbReference>
<dbReference type="STRING" id="97359.A0A550CA69"/>
<evidence type="ECO:0000256" key="6">
    <source>
        <dbReference type="ARBA" id="ARBA00023002"/>
    </source>
</evidence>
<dbReference type="PANTHER" id="PTHR46300:SF7">
    <property type="entry name" value="P450, PUTATIVE (EUROFUNG)-RELATED"/>
    <property type="match status" value="1"/>
</dbReference>
<evidence type="ECO:0000256" key="9">
    <source>
        <dbReference type="SAM" id="Phobius"/>
    </source>
</evidence>
<keyword evidence="4" id="KW-0349">Heme</keyword>
<dbReference type="GO" id="GO:0004497">
    <property type="term" value="F:monooxygenase activity"/>
    <property type="evidence" value="ECO:0007669"/>
    <property type="project" value="UniProtKB-KW"/>
</dbReference>
<dbReference type="InterPro" id="IPR050364">
    <property type="entry name" value="Cytochrome_P450_fung"/>
</dbReference>
<dbReference type="OrthoDB" id="2789670at2759"/>
<dbReference type="EMBL" id="VDMD01000015">
    <property type="protein sequence ID" value="TRM61697.1"/>
    <property type="molecule type" value="Genomic_DNA"/>
</dbReference>
<keyword evidence="7" id="KW-0408">Iron</keyword>
<comment type="similarity">
    <text evidence="3">Belongs to the cytochrome P450 family.</text>
</comment>
<dbReference type="GO" id="GO:0020037">
    <property type="term" value="F:heme binding"/>
    <property type="evidence" value="ECO:0007669"/>
    <property type="project" value="InterPro"/>
</dbReference>
<dbReference type="InterPro" id="IPR002401">
    <property type="entry name" value="Cyt_P450_E_grp-I"/>
</dbReference>
<keyword evidence="11" id="KW-1185">Reference proteome</keyword>
<evidence type="ECO:0000256" key="4">
    <source>
        <dbReference type="ARBA" id="ARBA00022617"/>
    </source>
</evidence>
<dbReference type="InterPro" id="IPR036396">
    <property type="entry name" value="Cyt_P450_sf"/>
</dbReference>